<reference evidence="9" key="2">
    <citation type="submission" date="2010-03" db="EMBL/GenBank/DDBJ databases">
        <authorList>
            <person name="Pajon A."/>
        </authorList>
    </citation>
    <scope>NUCLEOTIDE SEQUENCE</scope>
    <source>
        <strain evidence="9">Type strain: 18P13</strain>
    </source>
</reference>
<keyword evidence="6" id="KW-0597">Phosphoprotein</keyword>
<dbReference type="PANTHER" id="PTHR43214">
    <property type="entry name" value="TWO-COMPONENT RESPONSE REGULATOR"/>
    <property type="match status" value="1"/>
</dbReference>
<keyword evidence="2" id="KW-0805">Transcription regulation</keyword>
<dbReference type="Gene3D" id="3.40.50.2300">
    <property type="match status" value="1"/>
</dbReference>
<evidence type="ECO:0000313" key="10">
    <source>
        <dbReference type="Proteomes" id="UP000007054"/>
    </source>
</evidence>
<evidence type="ECO:0000313" key="9">
    <source>
        <dbReference type="EMBL" id="CBL17237.1"/>
    </source>
</evidence>
<dbReference type="Pfam" id="PF00072">
    <property type="entry name" value="Response_reg"/>
    <property type="match status" value="1"/>
</dbReference>
<keyword evidence="10" id="KW-1185">Reference proteome</keyword>
<keyword evidence="4" id="KW-0804">Transcription</keyword>
<dbReference type="CDD" id="cd06170">
    <property type="entry name" value="LuxR_C_like"/>
    <property type="match status" value="1"/>
</dbReference>
<dbReference type="BioCyc" id="RCHA213810:RUM_RS05200-MONOMER"/>
<dbReference type="GeneID" id="83155831"/>
<dbReference type="InterPro" id="IPR000792">
    <property type="entry name" value="Tscrpt_reg_LuxR_C"/>
</dbReference>
<feature type="modified residue" description="4-aspartylphosphate" evidence="6">
    <location>
        <position position="53"/>
    </location>
</feature>
<protein>
    <recommendedName>
        <fullName evidence="1">Stage 0 sporulation protein A homolog</fullName>
    </recommendedName>
</protein>
<dbReference type="RefSeq" id="WP_015558144.1">
    <property type="nucleotide sequence ID" value="NC_021039.1"/>
</dbReference>
<dbReference type="STRING" id="213810.RUM_10840"/>
<dbReference type="GO" id="GO:0000160">
    <property type="term" value="P:phosphorelay signal transduction system"/>
    <property type="evidence" value="ECO:0007669"/>
    <property type="project" value="InterPro"/>
</dbReference>
<evidence type="ECO:0000256" key="2">
    <source>
        <dbReference type="ARBA" id="ARBA00023015"/>
    </source>
</evidence>
<comment type="function">
    <text evidence="5">May play the central regulatory role in sporulation. It may be an element of the effector pathway responsible for the activation of sporulation genes in response to nutritional stress. Spo0A may act in concert with spo0H (a sigma factor) to control the expression of some genes that are critical to the sporulation process.</text>
</comment>
<sequence>MIQTILVEDDLYIQKYFAERLEANGGFRLVGVYRDAFEAERHCDRTVQLILMDVQTQHKHSGLAAAGRIKQAFPNVKILVVTSLVDPEVLAKARTGAADSLWYKDHGTAELLDVIRRTLAGEHVFPDISPAVEMEDTMSDQFSPRQLSILRWYIRGLTYQEIADKLGITKRGVRWALDDMVEKGGFENREALVATAIENKLMVTTLKEEA</sequence>
<name>D4LC92_RUMC1</name>
<dbReference type="GO" id="GO:0003677">
    <property type="term" value="F:DNA binding"/>
    <property type="evidence" value="ECO:0007669"/>
    <property type="project" value="UniProtKB-KW"/>
</dbReference>
<evidence type="ECO:0000256" key="3">
    <source>
        <dbReference type="ARBA" id="ARBA00023125"/>
    </source>
</evidence>
<dbReference type="InterPro" id="IPR016032">
    <property type="entry name" value="Sig_transdc_resp-reg_C-effctor"/>
</dbReference>
<evidence type="ECO:0000256" key="1">
    <source>
        <dbReference type="ARBA" id="ARBA00018672"/>
    </source>
</evidence>
<dbReference type="PANTHER" id="PTHR43214:SF44">
    <property type="entry name" value="TWO-COMPONENT RESPONSE REGULATOR"/>
    <property type="match status" value="1"/>
</dbReference>
<dbReference type="PROSITE" id="PS50110">
    <property type="entry name" value="RESPONSE_REGULATORY"/>
    <property type="match status" value="1"/>
</dbReference>
<keyword evidence="3 9" id="KW-0238">DNA-binding</keyword>
<dbReference type="SUPFAM" id="SSF52172">
    <property type="entry name" value="CheY-like"/>
    <property type="match status" value="1"/>
</dbReference>
<dbReference type="AlphaFoldDB" id="D4LC92"/>
<dbReference type="SMART" id="SM00421">
    <property type="entry name" value="HTH_LUXR"/>
    <property type="match status" value="1"/>
</dbReference>
<dbReference type="InterPro" id="IPR039420">
    <property type="entry name" value="WalR-like"/>
</dbReference>
<evidence type="ECO:0000259" key="7">
    <source>
        <dbReference type="PROSITE" id="PS50043"/>
    </source>
</evidence>
<feature type="domain" description="Response regulatory" evidence="8">
    <location>
        <begin position="3"/>
        <end position="119"/>
    </location>
</feature>
<dbReference type="SMART" id="SM00448">
    <property type="entry name" value="REC"/>
    <property type="match status" value="1"/>
</dbReference>
<dbReference type="Gene3D" id="1.10.10.10">
    <property type="entry name" value="Winged helix-like DNA-binding domain superfamily/Winged helix DNA-binding domain"/>
    <property type="match status" value="1"/>
</dbReference>
<dbReference type="PROSITE" id="PS50043">
    <property type="entry name" value="HTH_LUXR_2"/>
    <property type="match status" value="1"/>
</dbReference>
<evidence type="ECO:0000259" key="8">
    <source>
        <dbReference type="PROSITE" id="PS50110"/>
    </source>
</evidence>
<dbReference type="SUPFAM" id="SSF46894">
    <property type="entry name" value="C-terminal effector domain of the bipartite response regulators"/>
    <property type="match status" value="1"/>
</dbReference>
<dbReference type="Proteomes" id="UP000007054">
    <property type="component" value="Chromosome"/>
</dbReference>
<evidence type="ECO:0000256" key="4">
    <source>
        <dbReference type="ARBA" id="ARBA00023163"/>
    </source>
</evidence>
<proteinExistence type="predicted"/>
<dbReference type="OrthoDB" id="1825091at2"/>
<dbReference type="HOGENOM" id="CLU_000445_90_10_9"/>
<feature type="domain" description="HTH luxR-type" evidence="7">
    <location>
        <begin position="135"/>
        <end position="200"/>
    </location>
</feature>
<dbReference type="EMBL" id="FP929052">
    <property type="protein sequence ID" value="CBL17237.1"/>
    <property type="molecule type" value="Genomic_DNA"/>
</dbReference>
<dbReference type="InterPro" id="IPR036388">
    <property type="entry name" value="WH-like_DNA-bd_sf"/>
</dbReference>
<evidence type="ECO:0000256" key="5">
    <source>
        <dbReference type="ARBA" id="ARBA00024867"/>
    </source>
</evidence>
<evidence type="ECO:0000256" key="6">
    <source>
        <dbReference type="PROSITE-ProRule" id="PRU00169"/>
    </source>
</evidence>
<dbReference type="InterPro" id="IPR011006">
    <property type="entry name" value="CheY-like_superfamily"/>
</dbReference>
<reference evidence="9" key="1">
    <citation type="submission" date="2010-03" db="EMBL/GenBank/DDBJ databases">
        <title>The genome sequence of Ruminococcus sp. 18P13.</title>
        <authorList>
            <consortium name="metaHIT consortium -- http://www.metahit.eu/"/>
            <person name="Pajon A."/>
            <person name="Turner K."/>
            <person name="Parkhill J."/>
            <person name="Bernalier A."/>
        </authorList>
    </citation>
    <scope>NUCLEOTIDE SEQUENCE [LARGE SCALE GENOMIC DNA]</scope>
    <source>
        <strain evidence="9">Type strain: 18P13</strain>
    </source>
</reference>
<organism evidence="9 10">
    <name type="scientific">Ruminococcus champanellensis (strain DSM 18848 / JCM 17042 / KCTC 15320 / 18P13)</name>
    <dbReference type="NCBI Taxonomy" id="213810"/>
    <lineage>
        <taxon>Bacteria</taxon>
        <taxon>Bacillati</taxon>
        <taxon>Bacillota</taxon>
        <taxon>Clostridia</taxon>
        <taxon>Eubacteriales</taxon>
        <taxon>Oscillospiraceae</taxon>
        <taxon>Ruminococcus</taxon>
    </lineage>
</organism>
<dbReference type="Pfam" id="PF00196">
    <property type="entry name" value="GerE"/>
    <property type="match status" value="1"/>
</dbReference>
<dbReference type="PATRIC" id="fig|213810.4.peg.983"/>
<accession>D4LC92</accession>
<dbReference type="KEGG" id="rch:RUM_10840"/>
<gene>
    <name evidence="9" type="ordered locus">RUM_10840</name>
</gene>
<dbReference type="InterPro" id="IPR001789">
    <property type="entry name" value="Sig_transdc_resp-reg_receiver"/>
</dbReference>
<dbReference type="GO" id="GO:0006355">
    <property type="term" value="P:regulation of DNA-templated transcription"/>
    <property type="evidence" value="ECO:0007669"/>
    <property type="project" value="InterPro"/>
</dbReference>